<sequence length="41" mass="4701">MSVFGPVKLFYCLVNLLLGSASIKFSKIIIKKQLILYHKVF</sequence>
<dbReference type="EMBL" id="GBXM01079403">
    <property type="protein sequence ID" value="JAH29174.1"/>
    <property type="molecule type" value="Transcribed_RNA"/>
</dbReference>
<reference evidence="1" key="2">
    <citation type="journal article" date="2015" name="Fish Shellfish Immunol.">
        <title>Early steps in the European eel (Anguilla anguilla)-Vibrio vulnificus interaction in the gills: Role of the RtxA13 toxin.</title>
        <authorList>
            <person name="Callol A."/>
            <person name="Pajuelo D."/>
            <person name="Ebbesson L."/>
            <person name="Teles M."/>
            <person name="MacKenzie S."/>
            <person name="Amaro C."/>
        </authorList>
    </citation>
    <scope>NUCLEOTIDE SEQUENCE</scope>
</reference>
<protein>
    <submittedName>
        <fullName evidence="1">Uncharacterized protein</fullName>
    </submittedName>
</protein>
<proteinExistence type="predicted"/>
<name>A0A0E9RJ87_ANGAN</name>
<dbReference type="AlphaFoldDB" id="A0A0E9RJ87"/>
<accession>A0A0E9RJ87</accession>
<evidence type="ECO:0000313" key="1">
    <source>
        <dbReference type="EMBL" id="JAH29174.1"/>
    </source>
</evidence>
<reference evidence="1" key="1">
    <citation type="submission" date="2014-11" db="EMBL/GenBank/DDBJ databases">
        <authorList>
            <person name="Amaro Gonzalez C."/>
        </authorList>
    </citation>
    <scope>NUCLEOTIDE SEQUENCE</scope>
</reference>
<organism evidence="1">
    <name type="scientific">Anguilla anguilla</name>
    <name type="common">European freshwater eel</name>
    <name type="synonym">Muraena anguilla</name>
    <dbReference type="NCBI Taxonomy" id="7936"/>
    <lineage>
        <taxon>Eukaryota</taxon>
        <taxon>Metazoa</taxon>
        <taxon>Chordata</taxon>
        <taxon>Craniata</taxon>
        <taxon>Vertebrata</taxon>
        <taxon>Euteleostomi</taxon>
        <taxon>Actinopterygii</taxon>
        <taxon>Neopterygii</taxon>
        <taxon>Teleostei</taxon>
        <taxon>Anguilliformes</taxon>
        <taxon>Anguillidae</taxon>
        <taxon>Anguilla</taxon>
    </lineage>
</organism>